<dbReference type="GO" id="GO:0005886">
    <property type="term" value="C:plasma membrane"/>
    <property type="evidence" value="ECO:0007669"/>
    <property type="project" value="UniProtKB-SubCell"/>
</dbReference>
<feature type="transmembrane region" description="Helical" evidence="8">
    <location>
        <begin position="329"/>
        <end position="350"/>
    </location>
</feature>
<keyword evidence="4" id="KW-0808">Transferase</keyword>
<evidence type="ECO:0000256" key="5">
    <source>
        <dbReference type="ARBA" id="ARBA00022692"/>
    </source>
</evidence>
<feature type="domain" description="Glycosyltransferase RgtA/B/C/D-like" evidence="9">
    <location>
        <begin position="90"/>
        <end position="233"/>
    </location>
</feature>
<evidence type="ECO:0000313" key="10">
    <source>
        <dbReference type="EMBL" id="OGC80270.1"/>
    </source>
</evidence>
<organism evidence="10 11">
    <name type="scientific">Candidatus Adlerbacteria bacterium RIFCSPLOWO2_01_FULL_51_16</name>
    <dbReference type="NCBI Taxonomy" id="1797243"/>
    <lineage>
        <taxon>Bacteria</taxon>
        <taxon>Candidatus Adleribacteriota</taxon>
    </lineage>
</organism>
<dbReference type="Proteomes" id="UP000176185">
    <property type="component" value="Unassembled WGS sequence"/>
</dbReference>
<dbReference type="PROSITE" id="PS51257">
    <property type="entry name" value="PROKAR_LIPOPROTEIN"/>
    <property type="match status" value="1"/>
</dbReference>
<keyword evidence="2" id="KW-1003">Cell membrane</keyword>
<dbReference type="InterPro" id="IPR050297">
    <property type="entry name" value="LipidA_mod_glycosyltrf_83"/>
</dbReference>
<dbReference type="InterPro" id="IPR038731">
    <property type="entry name" value="RgtA/B/C-like"/>
</dbReference>
<feature type="transmembrane region" description="Helical" evidence="8">
    <location>
        <begin position="105"/>
        <end position="122"/>
    </location>
</feature>
<protein>
    <recommendedName>
        <fullName evidence="9">Glycosyltransferase RgtA/B/C/D-like domain-containing protein</fullName>
    </recommendedName>
</protein>
<keyword evidence="5 8" id="KW-0812">Transmembrane</keyword>
<evidence type="ECO:0000256" key="4">
    <source>
        <dbReference type="ARBA" id="ARBA00022679"/>
    </source>
</evidence>
<feature type="transmembrane region" description="Helical" evidence="8">
    <location>
        <begin position="362"/>
        <end position="386"/>
    </location>
</feature>
<gene>
    <name evidence="10" type="ORF">A2943_00130</name>
</gene>
<feature type="transmembrane region" description="Helical" evidence="8">
    <location>
        <begin position="217"/>
        <end position="235"/>
    </location>
</feature>
<evidence type="ECO:0000256" key="7">
    <source>
        <dbReference type="ARBA" id="ARBA00023136"/>
    </source>
</evidence>
<evidence type="ECO:0000256" key="3">
    <source>
        <dbReference type="ARBA" id="ARBA00022676"/>
    </source>
</evidence>
<name>A0A1F4XF40_9BACT</name>
<comment type="subcellular location">
    <subcellularLocation>
        <location evidence="1">Cell membrane</location>
        <topology evidence="1">Multi-pass membrane protein</topology>
    </subcellularLocation>
</comment>
<dbReference type="AlphaFoldDB" id="A0A1F4XF40"/>
<feature type="transmembrane region" description="Helical" evidence="8">
    <location>
        <begin position="307"/>
        <end position="323"/>
    </location>
</feature>
<feature type="transmembrane region" description="Helical" evidence="8">
    <location>
        <begin position="75"/>
        <end position="93"/>
    </location>
</feature>
<keyword evidence="7 8" id="KW-0472">Membrane</keyword>
<accession>A0A1F4XF40</accession>
<dbReference type="Pfam" id="PF13231">
    <property type="entry name" value="PMT_2"/>
    <property type="match status" value="1"/>
</dbReference>
<keyword evidence="3" id="KW-0328">Glycosyltransferase</keyword>
<feature type="transmembrane region" description="Helical" evidence="8">
    <location>
        <begin position="175"/>
        <end position="205"/>
    </location>
</feature>
<feature type="transmembrane region" description="Helical" evidence="8">
    <location>
        <begin position="274"/>
        <end position="295"/>
    </location>
</feature>
<evidence type="ECO:0000256" key="8">
    <source>
        <dbReference type="SAM" id="Phobius"/>
    </source>
</evidence>
<evidence type="ECO:0000256" key="6">
    <source>
        <dbReference type="ARBA" id="ARBA00022989"/>
    </source>
</evidence>
<evidence type="ECO:0000259" key="9">
    <source>
        <dbReference type="Pfam" id="PF13231"/>
    </source>
</evidence>
<feature type="transmembrane region" description="Helical" evidence="8">
    <location>
        <begin position="151"/>
        <end position="169"/>
    </location>
</feature>
<dbReference type="PANTHER" id="PTHR33908:SF11">
    <property type="entry name" value="MEMBRANE PROTEIN"/>
    <property type="match status" value="1"/>
</dbReference>
<feature type="transmembrane region" description="Helical" evidence="8">
    <location>
        <begin position="12"/>
        <end position="33"/>
    </location>
</feature>
<evidence type="ECO:0000256" key="2">
    <source>
        <dbReference type="ARBA" id="ARBA00022475"/>
    </source>
</evidence>
<keyword evidence="6 8" id="KW-1133">Transmembrane helix</keyword>
<dbReference type="EMBL" id="MEWX01000026">
    <property type="protein sequence ID" value="OGC80270.1"/>
    <property type="molecule type" value="Genomic_DNA"/>
</dbReference>
<dbReference type="GO" id="GO:0016763">
    <property type="term" value="F:pentosyltransferase activity"/>
    <property type="evidence" value="ECO:0007669"/>
    <property type="project" value="TreeGrafter"/>
</dbReference>
<dbReference type="PANTHER" id="PTHR33908">
    <property type="entry name" value="MANNOSYLTRANSFERASE YKCB-RELATED"/>
    <property type="match status" value="1"/>
</dbReference>
<proteinExistence type="predicted"/>
<feature type="transmembrane region" description="Helical" evidence="8">
    <location>
        <begin position="128"/>
        <end position="144"/>
    </location>
</feature>
<sequence length="486" mass="54613">MSTIFARFYPWLSAHYVIIVVSCAFLFLNFFSIRTLTTQPAFWYDEGINVELARNFASSGNLDIIVAPNTFSQEGAFLGSTGYTTTVPLAWFYRLFGFGLEQSRLYMLLWMNLLLLTVFLFAKKQWGDWIAVCTTIFFVTYPPFYGNGRSVMGEIPGFFFLLLSLQFFIEKRSTALVGLLAGLAAVSKPSVFVFVLPAYALLCLFEKKSIIESVKKIFFLGLGSVAAIIPWIILYRDYALSGSTWQRLAEFFANPYASAGYSVLENIQKNLGTFFFTGTLLYMLAIAACIATAAYLKPEWRLGNRTLLLFTLLYSPGALFYYLKSFGYLRYLIATQFLLLLLVIPALVALIETMRPKIKNGLLIIGVSALLLFQGVYLFTGAKLFYSNQVQTAITHVESLFPNSTYGVINVPPIASLLPADRKYNFISTYGVKGTGVNFTLLPEAELPEIAFINDKNDPALAPLFARRYIPLEENPTGIKIYRLQK</sequence>
<reference evidence="10 11" key="1">
    <citation type="journal article" date="2016" name="Nat. Commun.">
        <title>Thousands of microbial genomes shed light on interconnected biogeochemical processes in an aquifer system.</title>
        <authorList>
            <person name="Anantharaman K."/>
            <person name="Brown C.T."/>
            <person name="Hug L.A."/>
            <person name="Sharon I."/>
            <person name="Castelle C.J."/>
            <person name="Probst A.J."/>
            <person name="Thomas B.C."/>
            <person name="Singh A."/>
            <person name="Wilkins M.J."/>
            <person name="Karaoz U."/>
            <person name="Brodie E.L."/>
            <person name="Williams K.H."/>
            <person name="Hubbard S.S."/>
            <person name="Banfield J.F."/>
        </authorList>
    </citation>
    <scope>NUCLEOTIDE SEQUENCE [LARGE SCALE GENOMIC DNA]</scope>
</reference>
<dbReference type="GO" id="GO:0009103">
    <property type="term" value="P:lipopolysaccharide biosynthetic process"/>
    <property type="evidence" value="ECO:0007669"/>
    <property type="project" value="UniProtKB-ARBA"/>
</dbReference>
<dbReference type="STRING" id="1797243.A2943_00130"/>
<evidence type="ECO:0000313" key="11">
    <source>
        <dbReference type="Proteomes" id="UP000176185"/>
    </source>
</evidence>
<evidence type="ECO:0000256" key="1">
    <source>
        <dbReference type="ARBA" id="ARBA00004651"/>
    </source>
</evidence>
<comment type="caution">
    <text evidence="10">The sequence shown here is derived from an EMBL/GenBank/DDBJ whole genome shotgun (WGS) entry which is preliminary data.</text>
</comment>